<protein>
    <recommendedName>
        <fullName evidence="4">Lymphocyte antigen 96</fullName>
    </recommendedName>
</protein>
<dbReference type="InterPro" id="IPR039217">
    <property type="entry name" value="LY96"/>
</dbReference>
<dbReference type="GO" id="GO:0045087">
    <property type="term" value="P:innate immune response"/>
    <property type="evidence" value="ECO:0007669"/>
    <property type="project" value="InterPro"/>
</dbReference>
<keyword evidence="1" id="KW-0732">Signal</keyword>
<dbReference type="EMBL" id="OX395132">
    <property type="protein sequence ID" value="CAI5779361.1"/>
    <property type="molecule type" value="Genomic_DNA"/>
</dbReference>
<reference evidence="2" key="1">
    <citation type="submission" date="2022-12" db="EMBL/GenBank/DDBJ databases">
        <authorList>
            <person name="Alioto T."/>
            <person name="Alioto T."/>
            <person name="Gomez Garrido J."/>
        </authorList>
    </citation>
    <scope>NUCLEOTIDE SEQUENCE</scope>
</reference>
<evidence type="ECO:0000256" key="1">
    <source>
        <dbReference type="SAM" id="SignalP"/>
    </source>
</evidence>
<dbReference type="Proteomes" id="UP001178461">
    <property type="component" value="Chromosome 7"/>
</dbReference>
<name>A0AA35KJC0_9SAUR</name>
<dbReference type="GO" id="GO:0035662">
    <property type="term" value="F:Toll-like receptor 4 binding"/>
    <property type="evidence" value="ECO:0007669"/>
    <property type="project" value="InterPro"/>
</dbReference>
<dbReference type="GO" id="GO:0001875">
    <property type="term" value="F:lipopolysaccharide immune receptor activity"/>
    <property type="evidence" value="ECO:0007669"/>
    <property type="project" value="TreeGrafter"/>
</dbReference>
<sequence>MGAPSQPAARSGHRNMFLLVMILSVCGFTVAEERHLLCSSDDVDILYSNCSRGLPTKDFFFTVEPCALKGNRKWRGTLFWIPRADLTILRAHVNIWSKGFESVKWKGTLCEGVDDGYTFCGALKGGRIHSCCKSIRWSSQGADSLPELHNHH</sequence>
<keyword evidence="3" id="KW-1185">Reference proteome</keyword>
<proteinExistence type="predicted"/>
<dbReference type="GO" id="GO:0001530">
    <property type="term" value="F:lipopolysaccharide binding"/>
    <property type="evidence" value="ECO:0007669"/>
    <property type="project" value="InterPro"/>
</dbReference>
<dbReference type="GO" id="GO:0046696">
    <property type="term" value="C:lipopolysaccharide receptor complex"/>
    <property type="evidence" value="ECO:0007669"/>
    <property type="project" value="TreeGrafter"/>
</dbReference>
<feature type="signal peptide" evidence="1">
    <location>
        <begin position="1"/>
        <end position="31"/>
    </location>
</feature>
<accession>A0AA35KJC0</accession>
<evidence type="ECO:0000313" key="3">
    <source>
        <dbReference type="Proteomes" id="UP001178461"/>
    </source>
</evidence>
<dbReference type="Gene3D" id="2.60.40.770">
    <property type="match status" value="1"/>
</dbReference>
<dbReference type="GO" id="GO:0031666">
    <property type="term" value="P:positive regulation of lipopolysaccharide-mediated signaling pathway"/>
    <property type="evidence" value="ECO:0007669"/>
    <property type="project" value="TreeGrafter"/>
</dbReference>
<dbReference type="PANTHER" id="PTHR15218">
    <property type="entry name" value="MD-1, MD-2 - RELATED"/>
    <property type="match status" value="1"/>
</dbReference>
<feature type="chain" id="PRO_5041243951" description="Lymphocyte antigen 96" evidence="1">
    <location>
        <begin position="32"/>
        <end position="152"/>
    </location>
</feature>
<dbReference type="GO" id="GO:0032497">
    <property type="term" value="P:detection of lipopolysaccharide"/>
    <property type="evidence" value="ECO:0007669"/>
    <property type="project" value="TreeGrafter"/>
</dbReference>
<gene>
    <name evidence="2" type="ORF">PODLI_1B009285</name>
</gene>
<evidence type="ECO:0000313" key="2">
    <source>
        <dbReference type="EMBL" id="CAI5779361.1"/>
    </source>
</evidence>
<dbReference type="AlphaFoldDB" id="A0AA35KJC0"/>
<dbReference type="GO" id="GO:0034142">
    <property type="term" value="P:toll-like receptor 4 signaling pathway"/>
    <property type="evidence" value="ECO:0007669"/>
    <property type="project" value="TreeGrafter"/>
</dbReference>
<evidence type="ECO:0008006" key="4">
    <source>
        <dbReference type="Google" id="ProtNLM"/>
    </source>
</evidence>
<dbReference type="PANTHER" id="PTHR15218:SF0">
    <property type="entry name" value="LYMPHOCYTE ANTIGEN 96"/>
    <property type="match status" value="1"/>
</dbReference>
<organism evidence="2 3">
    <name type="scientific">Podarcis lilfordi</name>
    <name type="common">Lilford's wall lizard</name>
    <dbReference type="NCBI Taxonomy" id="74358"/>
    <lineage>
        <taxon>Eukaryota</taxon>
        <taxon>Metazoa</taxon>
        <taxon>Chordata</taxon>
        <taxon>Craniata</taxon>
        <taxon>Vertebrata</taxon>
        <taxon>Euteleostomi</taxon>
        <taxon>Lepidosauria</taxon>
        <taxon>Squamata</taxon>
        <taxon>Bifurcata</taxon>
        <taxon>Unidentata</taxon>
        <taxon>Episquamata</taxon>
        <taxon>Laterata</taxon>
        <taxon>Lacertibaenia</taxon>
        <taxon>Lacertidae</taxon>
        <taxon>Podarcis</taxon>
    </lineage>
</organism>